<dbReference type="PANTHER" id="PTHR24559">
    <property type="entry name" value="TRANSPOSON TY3-I GAG-POL POLYPROTEIN"/>
    <property type="match status" value="1"/>
</dbReference>
<dbReference type="Gene3D" id="3.30.70.270">
    <property type="match status" value="1"/>
</dbReference>
<evidence type="ECO:0000313" key="3">
    <source>
        <dbReference type="Proteomes" id="UP001190700"/>
    </source>
</evidence>
<dbReference type="AlphaFoldDB" id="A0AAE0H4F2"/>
<protein>
    <recommendedName>
        <fullName evidence="1">Reverse transcriptase domain-containing protein</fullName>
    </recommendedName>
</protein>
<evidence type="ECO:0000313" key="2">
    <source>
        <dbReference type="EMBL" id="KAK3289679.1"/>
    </source>
</evidence>
<dbReference type="InterPro" id="IPR043128">
    <property type="entry name" value="Rev_trsase/Diguanyl_cyclase"/>
</dbReference>
<dbReference type="InterPro" id="IPR043502">
    <property type="entry name" value="DNA/RNA_pol_sf"/>
</dbReference>
<dbReference type="InterPro" id="IPR053134">
    <property type="entry name" value="RNA-dir_DNA_polymerase"/>
</dbReference>
<reference evidence="2 3" key="1">
    <citation type="journal article" date="2015" name="Genome Biol. Evol.">
        <title>Comparative Genomics of a Bacterivorous Green Alga Reveals Evolutionary Causalities and Consequences of Phago-Mixotrophic Mode of Nutrition.</title>
        <authorList>
            <person name="Burns J.A."/>
            <person name="Paasch A."/>
            <person name="Narechania A."/>
            <person name="Kim E."/>
        </authorList>
    </citation>
    <scope>NUCLEOTIDE SEQUENCE [LARGE SCALE GENOMIC DNA]</scope>
    <source>
        <strain evidence="2 3">PLY_AMNH</strain>
    </source>
</reference>
<evidence type="ECO:0000259" key="1">
    <source>
        <dbReference type="Pfam" id="PF00078"/>
    </source>
</evidence>
<dbReference type="SUPFAM" id="SSF56672">
    <property type="entry name" value="DNA/RNA polymerases"/>
    <property type="match status" value="1"/>
</dbReference>
<proteinExistence type="predicted"/>
<accession>A0AAE0H4F2</accession>
<dbReference type="Pfam" id="PF00078">
    <property type="entry name" value="RVT_1"/>
    <property type="match status" value="1"/>
</dbReference>
<keyword evidence="3" id="KW-1185">Reference proteome</keyword>
<organism evidence="2 3">
    <name type="scientific">Cymbomonas tetramitiformis</name>
    <dbReference type="NCBI Taxonomy" id="36881"/>
    <lineage>
        <taxon>Eukaryota</taxon>
        <taxon>Viridiplantae</taxon>
        <taxon>Chlorophyta</taxon>
        <taxon>Pyramimonadophyceae</taxon>
        <taxon>Pyramimonadales</taxon>
        <taxon>Pyramimonadaceae</taxon>
        <taxon>Cymbomonas</taxon>
    </lineage>
</organism>
<gene>
    <name evidence="2" type="ORF">CYMTET_2904</name>
</gene>
<dbReference type="EMBL" id="LGRX02000062">
    <property type="protein sequence ID" value="KAK3289679.1"/>
    <property type="molecule type" value="Genomic_DNA"/>
</dbReference>
<name>A0AAE0H4F2_9CHLO</name>
<feature type="domain" description="Reverse transcriptase" evidence="1">
    <location>
        <begin position="2"/>
        <end position="138"/>
    </location>
</feature>
<comment type="caution">
    <text evidence="2">The sequence shown here is derived from an EMBL/GenBank/DDBJ whole genome shotgun (WGS) entry which is preliminary data.</text>
</comment>
<dbReference type="InterPro" id="IPR000477">
    <property type="entry name" value="RT_dom"/>
</dbReference>
<dbReference type="Proteomes" id="UP001190700">
    <property type="component" value="Unassembled WGS sequence"/>
</dbReference>
<dbReference type="Gene3D" id="3.10.10.10">
    <property type="entry name" value="HIV Type 1 Reverse Transcriptase, subunit A, domain 1"/>
    <property type="match status" value="1"/>
</dbReference>
<dbReference type="CDD" id="cd01647">
    <property type="entry name" value="RT_LTR"/>
    <property type="match status" value="1"/>
</dbReference>
<sequence length="435" mass="49205">MVPKPGNSKELRLVIDYRQLNKQTVKDKYPLPDIQIMFDEMRGSKYFSSFDAVDGFWQVPMAPKDIEKIAFTTQMGSYEWMVMPQGLKNSRSQYQRRMQRALGHLPFVRIFIDDIVCFSSTIEEHYENVKTLLLTCREKQQWAFEELKKALGPLPVVERFFSDAQMELAEADRGAPVAYRLKLPPHWRIHDVFGQHRLKPYVSGQGTFAARDSPAAMPEEVVFDGQREAHSAEKVVPAEKQQRRWKWSEAASVMEKEGGSEAGERRWWRVGKAGLEGAGVGVEGRAKPGKLLEERLQSSLVDPYGAKKLSKMLRKISHQCKFFGPCDSPYKWFVVLVRVGRVTVSSVVFCWVGTLSGLLREGPRAKAVGDDKLPFTQDFLPDLGVNSGAIQSSVSNLLLRKDIDVPPCNLFLRPTPVMSRKVLARGAINGNNTDI</sequence>
<dbReference type="PANTHER" id="PTHR24559:SF435">
    <property type="entry name" value="RIBONUCLEASE H"/>
    <property type="match status" value="1"/>
</dbReference>